<dbReference type="PRINTS" id="PR00173">
    <property type="entry name" value="EDTRNSPORT"/>
</dbReference>
<dbReference type="Gene3D" id="1.10.3860.10">
    <property type="entry name" value="Sodium:dicarboxylate symporter"/>
    <property type="match status" value="1"/>
</dbReference>
<dbReference type="GO" id="GO:0015501">
    <property type="term" value="F:glutamate:sodium symporter activity"/>
    <property type="evidence" value="ECO:0007669"/>
    <property type="project" value="TreeGrafter"/>
</dbReference>
<name>A0AAD4NE33_9BILA</name>
<keyword evidence="7 9" id="KW-0472">Membrane</keyword>
<keyword evidence="8" id="KW-0325">Glycoprotein</keyword>
<keyword evidence="5 9" id="KW-0769">Symport</keyword>
<evidence type="ECO:0000256" key="5">
    <source>
        <dbReference type="ARBA" id="ARBA00022847"/>
    </source>
</evidence>
<dbReference type="PANTHER" id="PTHR11958:SF99">
    <property type="entry name" value="SODIUM-DEPENDENT EXCITATORY AMINO ACID TRANSPORTER GLT-6-RELATED"/>
    <property type="match status" value="1"/>
</dbReference>
<comment type="subcellular location">
    <subcellularLocation>
        <location evidence="1 9">Membrane</location>
        <topology evidence="1 9">Multi-pass membrane protein</topology>
    </subcellularLocation>
</comment>
<keyword evidence="6 9" id="KW-1133">Transmembrane helix</keyword>
<dbReference type="GO" id="GO:0005313">
    <property type="term" value="F:L-glutamate transmembrane transporter activity"/>
    <property type="evidence" value="ECO:0007669"/>
    <property type="project" value="TreeGrafter"/>
</dbReference>
<keyword evidence="4 9" id="KW-0812">Transmembrane</keyword>
<dbReference type="EMBL" id="JAKKPZ010000002">
    <property type="protein sequence ID" value="KAI1726440.1"/>
    <property type="molecule type" value="Genomic_DNA"/>
</dbReference>
<proteinExistence type="inferred from homology"/>
<feature type="transmembrane region" description="Helical" evidence="9">
    <location>
        <begin position="100"/>
        <end position="124"/>
    </location>
</feature>
<dbReference type="InterPro" id="IPR050746">
    <property type="entry name" value="DAACS"/>
</dbReference>
<protein>
    <recommendedName>
        <fullName evidence="9">Amino acid transporter</fullName>
    </recommendedName>
</protein>
<evidence type="ECO:0000256" key="3">
    <source>
        <dbReference type="ARBA" id="ARBA00022448"/>
    </source>
</evidence>
<accession>A0AAD4NE33</accession>
<evidence type="ECO:0000256" key="8">
    <source>
        <dbReference type="ARBA" id="ARBA00023180"/>
    </source>
</evidence>
<reference evidence="10" key="1">
    <citation type="submission" date="2022-01" db="EMBL/GenBank/DDBJ databases">
        <title>Genome Sequence Resource for Two Populations of Ditylenchus destructor, the Migratory Endoparasitic Phytonematode.</title>
        <authorList>
            <person name="Zhang H."/>
            <person name="Lin R."/>
            <person name="Xie B."/>
        </authorList>
    </citation>
    <scope>NUCLEOTIDE SEQUENCE</scope>
    <source>
        <strain evidence="10">BazhouSP</strain>
    </source>
</reference>
<dbReference type="SUPFAM" id="SSF118215">
    <property type="entry name" value="Proton glutamate symport protein"/>
    <property type="match status" value="1"/>
</dbReference>
<comment type="caution">
    <text evidence="10">The sequence shown here is derived from an EMBL/GenBank/DDBJ whole genome shotgun (WGS) entry which is preliminary data.</text>
</comment>
<keyword evidence="11" id="KW-1185">Reference proteome</keyword>
<dbReference type="GO" id="GO:0015175">
    <property type="term" value="F:neutral L-amino acid transmembrane transporter activity"/>
    <property type="evidence" value="ECO:0007669"/>
    <property type="project" value="TreeGrafter"/>
</dbReference>
<evidence type="ECO:0000256" key="2">
    <source>
        <dbReference type="ARBA" id="ARBA00006148"/>
    </source>
</evidence>
<evidence type="ECO:0000313" key="11">
    <source>
        <dbReference type="Proteomes" id="UP001201812"/>
    </source>
</evidence>
<comment type="caution">
    <text evidence="9">Lacks conserved residue(s) required for the propagation of feature annotation.</text>
</comment>
<evidence type="ECO:0000256" key="1">
    <source>
        <dbReference type="ARBA" id="ARBA00004141"/>
    </source>
</evidence>
<evidence type="ECO:0000256" key="7">
    <source>
        <dbReference type="ARBA" id="ARBA00023136"/>
    </source>
</evidence>
<keyword evidence="3 9" id="KW-0813">Transport</keyword>
<sequence>MTSETRRRRQGSTRRAMRASFGFCRTHLLLTLTILSVIVGLLSGFILRGFNLNSEAVRLINFPGEIFMQVLKLMILPLIFSSLISALAQMDARESGQMGLLTLLYYTTTTIFATITGIILVLAIHPGNPAIKSDLQYSPVEHAPISPLDAFLDVVR</sequence>
<dbReference type="InterPro" id="IPR001991">
    <property type="entry name" value="Na-dicarboxylate_symporter"/>
</dbReference>
<evidence type="ECO:0000313" key="10">
    <source>
        <dbReference type="EMBL" id="KAI1726440.1"/>
    </source>
</evidence>
<dbReference type="AlphaFoldDB" id="A0AAD4NE33"/>
<dbReference type="Pfam" id="PF00375">
    <property type="entry name" value="SDF"/>
    <property type="match status" value="1"/>
</dbReference>
<feature type="transmembrane region" description="Helical" evidence="9">
    <location>
        <begin position="21"/>
        <end position="46"/>
    </location>
</feature>
<feature type="transmembrane region" description="Helical" evidence="9">
    <location>
        <begin position="66"/>
        <end position="88"/>
    </location>
</feature>
<dbReference type="GO" id="GO:0005886">
    <property type="term" value="C:plasma membrane"/>
    <property type="evidence" value="ECO:0007669"/>
    <property type="project" value="TreeGrafter"/>
</dbReference>
<dbReference type="PANTHER" id="PTHR11958">
    <property type="entry name" value="SODIUM/DICARBOXYLATE SYMPORTER-RELATED"/>
    <property type="match status" value="1"/>
</dbReference>
<gene>
    <name evidence="10" type="ORF">DdX_03160</name>
</gene>
<comment type="similarity">
    <text evidence="2 9">Belongs to the dicarboxylate/amino acid:cation symporter (DAACS) (TC 2.A.23) family.</text>
</comment>
<dbReference type="PROSITE" id="PS00713">
    <property type="entry name" value="NA_DICARBOXYL_SYMP_1"/>
    <property type="match status" value="1"/>
</dbReference>
<dbReference type="InterPro" id="IPR036458">
    <property type="entry name" value="Na:dicarbo_symporter_sf"/>
</dbReference>
<evidence type="ECO:0000256" key="4">
    <source>
        <dbReference type="ARBA" id="ARBA00022692"/>
    </source>
</evidence>
<organism evidence="10 11">
    <name type="scientific">Ditylenchus destructor</name>
    <dbReference type="NCBI Taxonomy" id="166010"/>
    <lineage>
        <taxon>Eukaryota</taxon>
        <taxon>Metazoa</taxon>
        <taxon>Ecdysozoa</taxon>
        <taxon>Nematoda</taxon>
        <taxon>Chromadorea</taxon>
        <taxon>Rhabditida</taxon>
        <taxon>Tylenchina</taxon>
        <taxon>Tylenchomorpha</taxon>
        <taxon>Sphaerularioidea</taxon>
        <taxon>Anguinidae</taxon>
        <taxon>Anguininae</taxon>
        <taxon>Ditylenchus</taxon>
    </lineage>
</organism>
<evidence type="ECO:0000256" key="6">
    <source>
        <dbReference type="ARBA" id="ARBA00022989"/>
    </source>
</evidence>
<evidence type="ECO:0000256" key="9">
    <source>
        <dbReference type="RuleBase" id="RU361216"/>
    </source>
</evidence>
<dbReference type="Proteomes" id="UP001201812">
    <property type="component" value="Unassembled WGS sequence"/>
</dbReference>
<dbReference type="InterPro" id="IPR018107">
    <property type="entry name" value="Na-dicarboxylate_symporter_CS"/>
</dbReference>